<dbReference type="PANTHER" id="PTHR36109:SF2">
    <property type="entry name" value="MEMBRANE PROTEIN"/>
    <property type="match status" value="1"/>
</dbReference>
<keyword evidence="1" id="KW-0812">Transmembrane</keyword>
<dbReference type="STRING" id="420953.SAMN05192543_106161"/>
<dbReference type="AlphaFoldDB" id="A0A1I3Q172"/>
<name>A0A1I3Q172_9BURK</name>
<feature type="transmembrane region" description="Helical" evidence="1">
    <location>
        <begin position="65"/>
        <end position="88"/>
    </location>
</feature>
<gene>
    <name evidence="2" type="ORF">SAMN05192543_106161</name>
</gene>
<keyword evidence="1" id="KW-0472">Membrane</keyword>
<evidence type="ECO:0000256" key="1">
    <source>
        <dbReference type="SAM" id="Phobius"/>
    </source>
</evidence>
<dbReference type="Proteomes" id="UP000199548">
    <property type="component" value="Unassembled WGS sequence"/>
</dbReference>
<evidence type="ECO:0008006" key="4">
    <source>
        <dbReference type="Google" id="ProtNLM"/>
    </source>
</evidence>
<evidence type="ECO:0000313" key="2">
    <source>
        <dbReference type="EMBL" id="SFJ27372.1"/>
    </source>
</evidence>
<proteinExistence type="predicted"/>
<sequence>MTSHDIVIAVFDDHREADVAVRKLIDGRFQMKNFSVIGKGYHTEEKIVGFYTIGDRMRVWGRYGAFWGGLWGLLIGGVFLTVPVLGSVVVLGHLAAMVVSAIEGAVVVGSLSALGAALVNAGLPKEHVVHYEAAIKADGFLVIGHGSTGEMTRAKSILASHNPSRLDLHTGVTPVDQPAATAI</sequence>
<dbReference type="RefSeq" id="WP_091015169.1">
    <property type="nucleotide sequence ID" value="NZ_CP041743.1"/>
</dbReference>
<feature type="transmembrane region" description="Helical" evidence="1">
    <location>
        <begin position="94"/>
        <end position="119"/>
    </location>
</feature>
<dbReference type="InterPro" id="IPR052948">
    <property type="entry name" value="Low_temp-induced_all0457"/>
</dbReference>
<dbReference type="EMBL" id="FOQU01000006">
    <property type="protein sequence ID" value="SFJ27372.1"/>
    <property type="molecule type" value="Genomic_DNA"/>
</dbReference>
<keyword evidence="3" id="KW-1185">Reference proteome</keyword>
<keyword evidence="1" id="KW-1133">Transmembrane helix</keyword>
<reference evidence="2 3" key="1">
    <citation type="submission" date="2016-10" db="EMBL/GenBank/DDBJ databases">
        <authorList>
            <person name="de Groot N.N."/>
        </authorList>
    </citation>
    <scope>NUCLEOTIDE SEQUENCE [LARGE SCALE GENOMIC DNA]</scope>
    <source>
        <strain evidence="2 3">LMG 23650</strain>
    </source>
</reference>
<protein>
    <recommendedName>
        <fullName evidence="4">DUF1269 domain-containing protein</fullName>
    </recommendedName>
</protein>
<accession>A0A1I3Q172</accession>
<dbReference type="PANTHER" id="PTHR36109">
    <property type="entry name" value="MEMBRANE PROTEIN-RELATED"/>
    <property type="match status" value="1"/>
</dbReference>
<evidence type="ECO:0000313" key="3">
    <source>
        <dbReference type="Proteomes" id="UP000199548"/>
    </source>
</evidence>
<organism evidence="2 3">
    <name type="scientific">Paraburkholderia megapolitana</name>
    <dbReference type="NCBI Taxonomy" id="420953"/>
    <lineage>
        <taxon>Bacteria</taxon>
        <taxon>Pseudomonadati</taxon>
        <taxon>Pseudomonadota</taxon>
        <taxon>Betaproteobacteria</taxon>
        <taxon>Burkholderiales</taxon>
        <taxon>Burkholderiaceae</taxon>
        <taxon>Paraburkholderia</taxon>
    </lineage>
</organism>
<dbReference type="OrthoDB" id="515952at2"/>